<evidence type="ECO:0000313" key="2">
    <source>
        <dbReference type="Proteomes" id="UP001234202"/>
    </source>
</evidence>
<accession>A0ACC2X305</accession>
<proteinExistence type="predicted"/>
<evidence type="ECO:0000313" key="1">
    <source>
        <dbReference type="EMBL" id="KAJ9118434.1"/>
    </source>
</evidence>
<dbReference type="EMBL" id="JASBWV010000029">
    <property type="protein sequence ID" value="KAJ9118434.1"/>
    <property type="molecule type" value="Genomic_DNA"/>
</dbReference>
<reference evidence="1" key="1">
    <citation type="submission" date="2023-04" db="EMBL/GenBank/DDBJ databases">
        <title>Draft Genome sequencing of Naganishia species isolated from polar environments using Oxford Nanopore Technology.</title>
        <authorList>
            <person name="Leo P."/>
            <person name="Venkateswaran K."/>
        </authorList>
    </citation>
    <scope>NUCLEOTIDE SEQUENCE</scope>
    <source>
        <strain evidence="1">DBVPG 5303</strain>
    </source>
</reference>
<gene>
    <name evidence="1" type="ORF">QFC24_006265</name>
</gene>
<name>A0ACC2X305_9TREE</name>
<dbReference type="Proteomes" id="UP001234202">
    <property type="component" value="Unassembled WGS sequence"/>
</dbReference>
<protein>
    <submittedName>
        <fullName evidence="1">Uncharacterized protein</fullName>
    </submittedName>
</protein>
<keyword evidence="2" id="KW-1185">Reference proteome</keyword>
<comment type="caution">
    <text evidence="1">The sequence shown here is derived from an EMBL/GenBank/DDBJ whole genome shotgun (WGS) entry which is preliminary data.</text>
</comment>
<sequence>MAGRRKNRKGKGAQTTVTAQPAPEDTDISDIDTIPSTRGPSPVPPWIYAPSYIIERDENEVPTEEELAEAALERLEITRWHNIQKRERAVELKKLKKKQMKQLSSTNVPVQTTAVPPLKPKVPVLSSAPTRVIQSNETLLDENPSSTDVSARSLAPPPVAAQDPATFEDECSSNNSHDNLDDLDNKKKKNNNRRKKKKRRGSTGTSSASDPTVTTTNVVAAVSVGPFSSFLVCVSMLLVGMLVTSTVPAGRPSATSFATGISVYDDGESCYVFDAVLVLPVATSAPESPSVSSKPVLTPEPALGTPKIFFGPDNRNMSTGNSSAYATYTVSHSPPAKPTTVRPTLYLAVASVEHQGGSESVNITTGQLENATSSHARPGFFQNLRAELEEQATPALVKLMSKPRELLEQWARLRPRYSVDNTLGETTLLPNRWRLEVGPLFGFDYGCYARSADLEEEDSVANLKAMSSETLLVRQIESANDKMLSDHIETLQKRTEDLTAKLVACETSSESRPRVKKRPCVRRPRQKQVKAQSLRYLYDRNRMHKQTCPAVYEPKPESSIETRPSLSCSTFQSVPLPISSPTKTFYNFAVPPAPSVSSFLFLNIRFSASQHAQLIATVSELSLLQVVYAMEHLLLLCFIAAFLSCKWPKRNRSPVSDDYHANTATDSPTANLSAPMMSSIDAASLSTTIEGNASVDDALPSTTIEGNLGVDFVERASSVEEPLTSDDSDTGESSVPMKTVEAVHDALPSTTIEDNAGVHDLSSITVEAIDGIDVAEQDPSVGEPLTSDADELMDFPETAGQLTHKKTRRAKRAGKKRVQDRRCARELREAEKNAQDLALTVAIESRLHVM</sequence>
<organism evidence="1 2">
    <name type="scientific">Naganishia onofrii</name>
    <dbReference type="NCBI Taxonomy" id="1851511"/>
    <lineage>
        <taxon>Eukaryota</taxon>
        <taxon>Fungi</taxon>
        <taxon>Dikarya</taxon>
        <taxon>Basidiomycota</taxon>
        <taxon>Agaricomycotina</taxon>
        <taxon>Tremellomycetes</taxon>
        <taxon>Filobasidiales</taxon>
        <taxon>Filobasidiaceae</taxon>
        <taxon>Naganishia</taxon>
    </lineage>
</organism>